<accession>A0ABP7DY45</accession>
<protein>
    <recommendedName>
        <fullName evidence="5">Integral membrane protein</fullName>
    </recommendedName>
</protein>
<dbReference type="Proteomes" id="UP001500051">
    <property type="component" value="Unassembled WGS sequence"/>
</dbReference>
<organism evidence="3 4">
    <name type="scientific">Microlunatus aurantiacus</name>
    <dbReference type="NCBI Taxonomy" id="446786"/>
    <lineage>
        <taxon>Bacteria</taxon>
        <taxon>Bacillati</taxon>
        <taxon>Actinomycetota</taxon>
        <taxon>Actinomycetes</taxon>
        <taxon>Propionibacteriales</taxon>
        <taxon>Propionibacteriaceae</taxon>
        <taxon>Microlunatus</taxon>
    </lineage>
</organism>
<feature type="compositionally biased region" description="Pro residues" evidence="1">
    <location>
        <begin position="1"/>
        <end position="26"/>
    </location>
</feature>
<keyword evidence="4" id="KW-1185">Reference proteome</keyword>
<evidence type="ECO:0000256" key="2">
    <source>
        <dbReference type="SAM" id="Phobius"/>
    </source>
</evidence>
<dbReference type="EMBL" id="BAAAYX010000013">
    <property type="protein sequence ID" value="GAA3710756.1"/>
    <property type="molecule type" value="Genomic_DNA"/>
</dbReference>
<proteinExistence type="predicted"/>
<comment type="caution">
    <text evidence="3">The sequence shown here is derived from an EMBL/GenBank/DDBJ whole genome shotgun (WGS) entry which is preliminary data.</text>
</comment>
<feature type="transmembrane region" description="Helical" evidence="2">
    <location>
        <begin position="142"/>
        <end position="159"/>
    </location>
</feature>
<sequence length="165" mass="17984">MSEPPYGPPYRPNQPPYPPQQGPGPQRPVTRQPYPPQPYPPQRPHRHADVETSSQVRAAMAARAELGPDYDDAIAAGLADRVEELVAYRTAELRHTDDAAKEDRADVRRGNSHRFVLGIVSLGAGIPVSAISASYAELPGLMVAWAGIVGVNAVFAWGNRSRRRT</sequence>
<evidence type="ECO:0000313" key="4">
    <source>
        <dbReference type="Proteomes" id="UP001500051"/>
    </source>
</evidence>
<reference evidence="4" key="1">
    <citation type="journal article" date="2019" name="Int. J. Syst. Evol. Microbiol.">
        <title>The Global Catalogue of Microorganisms (GCM) 10K type strain sequencing project: providing services to taxonomists for standard genome sequencing and annotation.</title>
        <authorList>
            <consortium name="The Broad Institute Genomics Platform"/>
            <consortium name="The Broad Institute Genome Sequencing Center for Infectious Disease"/>
            <person name="Wu L."/>
            <person name="Ma J."/>
        </authorList>
    </citation>
    <scope>NUCLEOTIDE SEQUENCE [LARGE SCALE GENOMIC DNA]</scope>
    <source>
        <strain evidence="4">JCM 16548</strain>
    </source>
</reference>
<feature type="compositionally biased region" description="Pro residues" evidence="1">
    <location>
        <begin position="33"/>
        <end position="42"/>
    </location>
</feature>
<keyword evidence="2" id="KW-1133">Transmembrane helix</keyword>
<keyword evidence="2" id="KW-0472">Membrane</keyword>
<evidence type="ECO:0008006" key="5">
    <source>
        <dbReference type="Google" id="ProtNLM"/>
    </source>
</evidence>
<dbReference type="RefSeq" id="WP_344813364.1">
    <property type="nucleotide sequence ID" value="NZ_BAAAYX010000013.1"/>
</dbReference>
<keyword evidence="2" id="KW-0812">Transmembrane</keyword>
<gene>
    <name evidence="3" type="ORF">GCM10022204_31610</name>
</gene>
<evidence type="ECO:0000313" key="3">
    <source>
        <dbReference type="EMBL" id="GAA3710756.1"/>
    </source>
</evidence>
<feature type="region of interest" description="Disordered" evidence="1">
    <location>
        <begin position="1"/>
        <end position="56"/>
    </location>
</feature>
<evidence type="ECO:0000256" key="1">
    <source>
        <dbReference type="SAM" id="MobiDB-lite"/>
    </source>
</evidence>
<name>A0ABP7DY45_9ACTN</name>
<feature type="transmembrane region" description="Helical" evidence="2">
    <location>
        <begin position="115"/>
        <end position="136"/>
    </location>
</feature>